<accession>A0ABT6QZV0</accession>
<protein>
    <submittedName>
        <fullName evidence="1">Uncharacterized protein</fullName>
    </submittedName>
</protein>
<proteinExistence type="predicted"/>
<name>A0ABT6QZV0_9BACL</name>
<reference evidence="1 2" key="1">
    <citation type="submission" date="2023-04" db="EMBL/GenBank/DDBJ databases">
        <title>Antarctic isolates genomes.</title>
        <authorList>
            <person name="Dimov S.G."/>
        </authorList>
    </citation>
    <scope>NUCLEOTIDE SEQUENCE [LARGE SCALE GENOMIC DNA]</scope>
    <source>
        <strain evidence="1 2">AL19</strain>
    </source>
</reference>
<organism evidence="1 2">
    <name type="scientific">Exiguobacterium antarcticum</name>
    <dbReference type="NCBI Taxonomy" id="132920"/>
    <lineage>
        <taxon>Bacteria</taxon>
        <taxon>Bacillati</taxon>
        <taxon>Bacillota</taxon>
        <taxon>Bacilli</taxon>
        <taxon>Bacillales</taxon>
        <taxon>Bacillales Family XII. Incertae Sedis</taxon>
        <taxon>Exiguobacterium</taxon>
    </lineage>
</organism>
<gene>
    <name evidence="1" type="ORF">QK289_04270</name>
</gene>
<evidence type="ECO:0000313" key="1">
    <source>
        <dbReference type="EMBL" id="MDI3234214.1"/>
    </source>
</evidence>
<sequence length="333" mass="38000">MSTFQIPIIKETKNYWLVRTNSGRYYDEFLREGYIGINWNDITYDEIDDLDRDSIIDLLKERDPDVKNPSNAARQLVVLRKVMQPGDAVIITGPSSYIFSIGEVEKDGFFTKEVEPSELKANPRTCPYTKRRKVRWVKTLTKWEVEMPMFKMLQHSRQTIAEANDYKDIIEGKIHDFYIRGEVAQLTLKVRKEGNIPALTFFSLGKEVLDLAEEFISSSAMMEGVDINQIETKININSPGSFNFKGNAKVVTVIAAIVLLSTGGSVNVPLPNGTSFEAQINGIIPTVDEFLNDRQERDHRELLIKEHMKDLEVESPDDLKKLMDATENESSKK</sequence>
<dbReference type="EMBL" id="JASBQV010000004">
    <property type="protein sequence ID" value="MDI3234214.1"/>
    <property type="molecule type" value="Genomic_DNA"/>
</dbReference>
<keyword evidence="2" id="KW-1185">Reference proteome</keyword>
<dbReference type="RefSeq" id="WP_282354803.1">
    <property type="nucleotide sequence ID" value="NZ_JASBQV010000004.1"/>
</dbReference>
<comment type="caution">
    <text evidence="1">The sequence shown here is derived from an EMBL/GenBank/DDBJ whole genome shotgun (WGS) entry which is preliminary data.</text>
</comment>
<evidence type="ECO:0000313" key="2">
    <source>
        <dbReference type="Proteomes" id="UP001243286"/>
    </source>
</evidence>
<dbReference type="Proteomes" id="UP001243286">
    <property type="component" value="Unassembled WGS sequence"/>
</dbReference>